<evidence type="ECO:0000256" key="1">
    <source>
        <dbReference type="ARBA" id="ARBA00004308"/>
    </source>
</evidence>
<evidence type="ECO:0000256" key="2">
    <source>
        <dbReference type="ARBA" id="ARBA00022448"/>
    </source>
</evidence>
<reference evidence="10 12" key="2">
    <citation type="submission" date="2023-07" db="EMBL/GenBank/DDBJ databases">
        <title>Genomic Encyclopedia of Type Strains, Phase IV (KMG-IV): sequencing the most valuable type-strain genomes for metagenomic binning, comparative biology and taxonomic classification.</title>
        <authorList>
            <person name="Goeker M."/>
        </authorList>
    </citation>
    <scope>NUCLEOTIDE SEQUENCE [LARGE SCALE GENOMIC DNA]</scope>
    <source>
        <strain evidence="10 12">DSM 338</strain>
    </source>
</reference>
<dbReference type="Gene3D" id="3.40.190.10">
    <property type="entry name" value="Periplasmic binding protein-like II"/>
    <property type="match status" value="2"/>
</dbReference>
<keyword evidence="12" id="KW-1185">Reference proteome</keyword>
<name>A0A9W6FKU0_XANFL</name>
<keyword evidence="6" id="KW-0472">Membrane</keyword>
<keyword evidence="3" id="KW-1003">Cell membrane</keyword>
<evidence type="ECO:0000256" key="4">
    <source>
        <dbReference type="ARBA" id="ARBA00022519"/>
    </source>
</evidence>
<proteinExistence type="inferred from homology"/>
<evidence type="ECO:0000313" key="9">
    <source>
        <dbReference type="EMBL" id="GLI21258.1"/>
    </source>
</evidence>
<feature type="region of interest" description="Disordered" evidence="8">
    <location>
        <begin position="1"/>
        <end position="25"/>
    </location>
</feature>
<dbReference type="EMBL" id="JAVDPY010000002">
    <property type="protein sequence ID" value="MDR6332981.1"/>
    <property type="molecule type" value="Genomic_DNA"/>
</dbReference>
<dbReference type="GeneID" id="95761726"/>
<dbReference type="AlphaFoldDB" id="A0A9W6FKU0"/>
<evidence type="ECO:0000313" key="12">
    <source>
        <dbReference type="Proteomes" id="UP001245370"/>
    </source>
</evidence>
<comment type="caution">
    <text evidence="9">The sequence shown here is derived from an EMBL/GenBank/DDBJ whole genome shotgun (WGS) entry which is preliminary data.</text>
</comment>
<dbReference type="InterPro" id="IPR044527">
    <property type="entry name" value="NrtA/CpmA_ABC-bd_dom"/>
</dbReference>
<evidence type="ECO:0000256" key="3">
    <source>
        <dbReference type="ARBA" id="ARBA00022475"/>
    </source>
</evidence>
<dbReference type="Proteomes" id="UP001245370">
    <property type="component" value="Unassembled WGS sequence"/>
</dbReference>
<evidence type="ECO:0000256" key="8">
    <source>
        <dbReference type="SAM" id="MobiDB-lite"/>
    </source>
</evidence>
<gene>
    <name evidence="9" type="primary">ntrA</name>
    <name evidence="10" type="ORF">GGQ86_001445</name>
    <name evidence="9" type="ORF">XFLAVUS301_09320</name>
</gene>
<dbReference type="CDD" id="cd13553">
    <property type="entry name" value="PBP2_NrtA_CpmA_like"/>
    <property type="match status" value="1"/>
</dbReference>
<comment type="similarity">
    <text evidence="7">Belongs to the CmpA/NrtA family.</text>
</comment>
<dbReference type="RefSeq" id="WP_281805738.1">
    <property type="nucleotide sequence ID" value="NZ_BSDO01000001.1"/>
</dbReference>
<evidence type="ECO:0000256" key="7">
    <source>
        <dbReference type="ARBA" id="ARBA00024031"/>
    </source>
</evidence>
<dbReference type="PANTHER" id="PTHR30024:SF7">
    <property type="entry name" value="NITRATE_NITRITE BINDING PROTEIN NRTA"/>
    <property type="match status" value="1"/>
</dbReference>
<comment type="subcellular location">
    <subcellularLocation>
        <location evidence="1">Endomembrane system</location>
    </subcellularLocation>
</comment>
<protein>
    <submittedName>
        <fullName evidence="9">Nitrate ABC transporter substrate-binding protein</fullName>
    </submittedName>
    <submittedName>
        <fullName evidence="10">Nitrate/nitrite transport system substrate-binding protein</fullName>
    </submittedName>
</protein>
<dbReference type="Pfam" id="PF13379">
    <property type="entry name" value="NMT1_2"/>
    <property type="match status" value="1"/>
</dbReference>
<reference evidence="9" key="1">
    <citation type="submission" date="2022-12" db="EMBL/GenBank/DDBJ databases">
        <title>Reference genome sequencing for broad-spectrum identification of bacterial and archaeal isolates by mass spectrometry.</title>
        <authorList>
            <person name="Sekiguchi Y."/>
            <person name="Tourlousse D.M."/>
        </authorList>
    </citation>
    <scope>NUCLEOTIDE SEQUENCE</scope>
    <source>
        <strain evidence="9">301</strain>
    </source>
</reference>
<evidence type="ECO:0000313" key="10">
    <source>
        <dbReference type="EMBL" id="MDR6332981.1"/>
    </source>
</evidence>
<keyword evidence="2" id="KW-0813">Transport</keyword>
<dbReference type="EMBL" id="BSDO01000001">
    <property type="protein sequence ID" value="GLI21258.1"/>
    <property type="molecule type" value="Genomic_DNA"/>
</dbReference>
<keyword evidence="5" id="KW-0732">Signal</keyword>
<evidence type="ECO:0000313" key="11">
    <source>
        <dbReference type="Proteomes" id="UP001144397"/>
    </source>
</evidence>
<dbReference type="PANTHER" id="PTHR30024">
    <property type="entry name" value="ALIPHATIC SULFONATES-BINDING PROTEIN-RELATED"/>
    <property type="match status" value="1"/>
</dbReference>
<dbReference type="SUPFAM" id="SSF53850">
    <property type="entry name" value="Periplasmic binding protein-like II"/>
    <property type="match status" value="1"/>
</dbReference>
<evidence type="ECO:0000256" key="5">
    <source>
        <dbReference type="ARBA" id="ARBA00022729"/>
    </source>
</evidence>
<dbReference type="PROSITE" id="PS51318">
    <property type="entry name" value="TAT"/>
    <property type="match status" value="1"/>
</dbReference>
<organism evidence="9 11">
    <name type="scientific">Xanthobacter flavus</name>
    <dbReference type="NCBI Taxonomy" id="281"/>
    <lineage>
        <taxon>Bacteria</taxon>
        <taxon>Pseudomonadati</taxon>
        <taxon>Pseudomonadota</taxon>
        <taxon>Alphaproteobacteria</taxon>
        <taxon>Hyphomicrobiales</taxon>
        <taxon>Xanthobacteraceae</taxon>
        <taxon>Xanthobacter</taxon>
    </lineage>
</organism>
<dbReference type="GO" id="GO:0012505">
    <property type="term" value="C:endomembrane system"/>
    <property type="evidence" value="ECO:0007669"/>
    <property type="project" value="UniProtKB-SubCell"/>
</dbReference>
<sequence length="454" mass="49500">MSDASKSGPNETVSTATPDAKTTGVSRRSLLKGTAAALGTAALFESIRMAFPGGVPAAYAATPETTKATLGYIALMDASPLVIAKEKGFFAKHGVPDVEVVKQASWGATRDNLVLGGEKNGIDGAHILTPMPYLISTGKVTQNNVPTPMYILARLNLDAQAISVSNEYKDLKVTANAGALKEAFAKKKAEGKEVKIAMTFPGGTHDLWIRYWLASAGIDPDKDVSTIVVPPPQMVANMKVGNMDAFCVGEPWNEQLVNQGIGFTACTTGEIWKEHPEKALGMRADFVDKNPNTTRAILKAVMEAQQWCDKMENKKEMSEIVGKRQWFNVPVSDIYGRAIGDINYGNGRVVKNSDQYMKFWMDHASYPFRSHDAWFITEDIRWGKFDPSIDINALVAKVNREEIWREAAKELGVAAGDIPATSSRGKETFFDGKVFDPADPQAYLKSLGIKRVEA</sequence>
<accession>A0A9W6FKU0</accession>
<dbReference type="InterPro" id="IPR006311">
    <property type="entry name" value="TAT_signal"/>
</dbReference>
<keyword evidence="4" id="KW-0997">Cell inner membrane</keyword>
<evidence type="ECO:0000256" key="6">
    <source>
        <dbReference type="ARBA" id="ARBA00023136"/>
    </source>
</evidence>
<feature type="compositionally biased region" description="Polar residues" evidence="8">
    <location>
        <begin position="1"/>
        <end position="17"/>
    </location>
</feature>
<dbReference type="Proteomes" id="UP001144397">
    <property type="component" value="Unassembled WGS sequence"/>
</dbReference>